<gene>
    <name evidence="1" type="ORF">EDM02_01005</name>
</gene>
<keyword evidence="2" id="KW-1185">Reference proteome</keyword>
<dbReference type="Proteomes" id="UP000270927">
    <property type="component" value="Unassembled WGS sequence"/>
</dbReference>
<dbReference type="InterPro" id="IPR027417">
    <property type="entry name" value="P-loop_NTPase"/>
</dbReference>
<dbReference type="GO" id="GO:0006261">
    <property type="term" value="P:DNA-templated DNA replication"/>
    <property type="evidence" value="ECO:0007669"/>
    <property type="project" value="TreeGrafter"/>
</dbReference>
<dbReference type="RefSeq" id="WP_123662351.1">
    <property type="nucleotide sequence ID" value="NZ_RARA01000017.1"/>
</dbReference>
<protein>
    <submittedName>
        <fullName evidence="1">DNA polymerase III subunit delta</fullName>
    </submittedName>
</protein>
<dbReference type="Pfam" id="PF13177">
    <property type="entry name" value="DNA_pol3_delta2"/>
    <property type="match status" value="1"/>
</dbReference>
<dbReference type="OrthoDB" id="9811073at2"/>
<evidence type="ECO:0000313" key="1">
    <source>
        <dbReference type="EMBL" id="ROT47681.1"/>
    </source>
</evidence>
<dbReference type="PANTHER" id="PTHR11669">
    <property type="entry name" value="REPLICATION FACTOR C / DNA POLYMERASE III GAMMA-TAU SUBUNIT"/>
    <property type="match status" value="1"/>
</dbReference>
<sequence>MRFVEIPQHDIFKNALLIAGTTGKVAHAQLFVGPIGSANLALALAFATYLNCTARKEDDACGNCFACMSMAQFTHPDFQLVFPRKSDNSAFENPIEDLELFRNCLKQNPFLTLEEWTNAIDYDSKQCQITKKDANKIIQRLGLKAFIGPYKIVLIWLPEYLNNTAANILLKTLEEPPAHTIFLLVSFNDEKILPTIRSRSQPYNIPPFSEVAIEQMLRNSYSNLTIHRTKEIAFLAEGNMHKAFQLAKQTVTDNFERFSNWMRNCYSGNYTKLILEAEAFHKLSTDAQKNFFAYALQHIRVILLGKLNHSITTSAVEAAFSKKFGLNITFIQLKEMIALFTKAYYYLERNANAKMIYTNISIQIVKFFKAPDK</sequence>
<proteinExistence type="predicted"/>
<dbReference type="AlphaFoldDB" id="A0A3N2QD39"/>
<dbReference type="SUPFAM" id="SSF52540">
    <property type="entry name" value="P-loop containing nucleoside triphosphate hydrolases"/>
    <property type="match status" value="1"/>
</dbReference>
<evidence type="ECO:0000313" key="2">
    <source>
        <dbReference type="Proteomes" id="UP000270927"/>
    </source>
</evidence>
<reference evidence="1 2" key="1">
    <citation type="submission" date="2018-09" db="EMBL/GenBank/DDBJ databases">
        <title>Comparative Genomics of Wolbachia-Cardinium Dual Endosymbiosis in a Plant-Parasitic Nematode.</title>
        <authorList>
            <person name="Brown A.M.V."/>
            <person name="Wasala S.K."/>
            <person name="Howe D.K."/>
            <person name="Peetz A.B."/>
            <person name="Zasada I.A."/>
            <person name="Denver D.R."/>
        </authorList>
    </citation>
    <scope>NUCLEOTIDE SEQUENCE [LARGE SCALE GENOMIC DNA]</scope>
    <source>
        <strain evidence="1 2">Pp_1</strain>
    </source>
</reference>
<organism evidence="1 2">
    <name type="scientific">Candidatus Cardinium hertigii</name>
    <dbReference type="NCBI Taxonomy" id="247481"/>
    <lineage>
        <taxon>Bacteria</taxon>
        <taxon>Pseudomonadati</taxon>
        <taxon>Bacteroidota</taxon>
        <taxon>Cytophagia</taxon>
        <taxon>Cytophagales</taxon>
        <taxon>Amoebophilaceae</taxon>
        <taxon>Candidatus Cardinium</taxon>
    </lineage>
</organism>
<name>A0A3N2QD39_9BACT</name>
<comment type="caution">
    <text evidence="1">The sequence shown here is derived from an EMBL/GenBank/DDBJ whole genome shotgun (WGS) entry which is preliminary data.</text>
</comment>
<dbReference type="PANTHER" id="PTHR11669:SF8">
    <property type="entry name" value="DNA POLYMERASE III SUBUNIT DELTA"/>
    <property type="match status" value="1"/>
</dbReference>
<dbReference type="Gene3D" id="3.40.50.300">
    <property type="entry name" value="P-loop containing nucleotide triphosphate hydrolases"/>
    <property type="match status" value="1"/>
</dbReference>
<accession>A0A3N2QD39</accession>
<dbReference type="EMBL" id="RARA01000017">
    <property type="protein sequence ID" value="ROT47681.1"/>
    <property type="molecule type" value="Genomic_DNA"/>
</dbReference>
<dbReference type="InterPro" id="IPR050238">
    <property type="entry name" value="DNA_Rep/Repair_Clamp_Loader"/>
</dbReference>